<dbReference type="GO" id="GO:0006355">
    <property type="term" value="P:regulation of DNA-templated transcription"/>
    <property type="evidence" value="ECO:0007669"/>
    <property type="project" value="InterPro"/>
</dbReference>
<feature type="domain" description="PRD" evidence="1">
    <location>
        <begin position="17"/>
        <end position="124"/>
    </location>
</feature>
<organism evidence="2 7">
    <name type="scientific">Bacillus thuringiensis</name>
    <dbReference type="NCBI Taxonomy" id="1428"/>
    <lineage>
        <taxon>Bacteria</taxon>
        <taxon>Bacillati</taxon>
        <taxon>Bacillota</taxon>
        <taxon>Bacilli</taxon>
        <taxon>Bacillales</taxon>
        <taxon>Bacillaceae</taxon>
        <taxon>Bacillus</taxon>
        <taxon>Bacillus cereus group</taxon>
    </lineage>
</organism>
<accession>A0AAW4I313</accession>
<dbReference type="EMBL" id="NUYG01000001">
    <property type="protein sequence ID" value="PFM96854.1"/>
    <property type="molecule type" value="Genomic_DNA"/>
</dbReference>
<evidence type="ECO:0000259" key="1">
    <source>
        <dbReference type="PROSITE" id="PS51372"/>
    </source>
</evidence>
<dbReference type="Proteomes" id="UP000223839">
    <property type="component" value="Unassembled WGS sequence"/>
</dbReference>
<dbReference type="AlphaFoldDB" id="A0AAW4I313"/>
<evidence type="ECO:0000313" key="4">
    <source>
        <dbReference type="EMBL" id="PFM96854.1"/>
    </source>
</evidence>
<dbReference type="Gene3D" id="1.10.1790.10">
    <property type="entry name" value="PRD domain"/>
    <property type="match status" value="1"/>
</dbReference>
<protein>
    <submittedName>
        <fullName evidence="2">PRD domain-containing protein</fullName>
    </submittedName>
</protein>
<dbReference type="InterPro" id="IPR036634">
    <property type="entry name" value="PRD_sf"/>
</dbReference>
<dbReference type="Pfam" id="PF00874">
    <property type="entry name" value="PRD"/>
    <property type="match status" value="1"/>
</dbReference>
<dbReference type="Proteomes" id="UP000220502">
    <property type="component" value="Unassembled WGS sequence"/>
</dbReference>
<dbReference type="EMBL" id="VIXF01000014">
    <property type="protein sequence ID" value="MBN9901721.1"/>
    <property type="molecule type" value="Genomic_DNA"/>
</dbReference>
<sequence>MQYTEKVRLENLIKCEVVDPKAGELTLTFIGKLYKKYAYTLNSQKVQMLSTHMAIALTRILRKELIEQNFYEEIKTEIKSSPYLAEAKDEITWLSQKLGEEIPDHERAYLYLHYISLLQDINLRKEVTN</sequence>
<dbReference type="SUPFAM" id="SSF63520">
    <property type="entry name" value="PTS-regulatory domain, PRD"/>
    <property type="match status" value="1"/>
</dbReference>
<dbReference type="EMBL" id="NTXF01000009">
    <property type="protein sequence ID" value="PEX50862.1"/>
    <property type="molecule type" value="Genomic_DNA"/>
</dbReference>
<reference evidence="4 6" key="2">
    <citation type="submission" date="2017-09" db="EMBL/GenBank/DDBJ databases">
        <title>Large-scale bioinformatics analysis of Bacillus genomes uncovers conserved roles of natural products in bacterial physiology.</title>
        <authorList>
            <consortium name="Agbiome Team Llc"/>
            <person name="Bleich R.M."/>
            <person name="Grubbs K.J."/>
            <person name="Santa Maria K.C."/>
            <person name="Allen S.E."/>
            <person name="Farag S."/>
            <person name="Shank E.A."/>
            <person name="Bowers A."/>
        </authorList>
    </citation>
    <scope>NUCLEOTIDE SEQUENCE [LARGE SCALE GENOMIC DNA]</scope>
    <source>
        <strain evidence="4 6">AFS077661</strain>
    </source>
</reference>
<dbReference type="RefSeq" id="WP_016078527.1">
    <property type="nucleotide sequence ID" value="NZ_CP125662.1"/>
</dbReference>
<evidence type="ECO:0000313" key="2">
    <source>
        <dbReference type="EMBL" id="MBN9901721.1"/>
    </source>
</evidence>
<dbReference type="InterPro" id="IPR011608">
    <property type="entry name" value="PRD"/>
</dbReference>
<dbReference type="PROSITE" id="PS51372">
    <property type="entry name" value="PRD_2"/>
    <property type="match status" value="1"/>
</dbReference>
<proteinExistence type="predicted"/>
<dbReference type="Proteomes" id="UP000775627">
    <property type="component" value="Unassembled WGS sequence"/>
</dbReference>
<reference evidence="3 5" key="1">
    <citation type="submission" date="2017-09" db="EMBL/GenBank/DDBJ databases">
        <title>Large-scale bioinformatics analysis of Bacillus genomes uncovers conserved roles of natural products in bacterial physiology.</title>
        <authorList>
            <consortium name="Agbiome Team Llc"/>
            <person name="Bleich R.M."/>
            <person name="Kirk G.J."/>
            <person name="Santa Maria K.C."/>
            <person name="Allen S.E."/>
            <person name="Farag S."/>
            <person name="Shank E.A."/>
            <person name="Bowers A."/>
        </authorList>
    </citation>
    <scope>NUCLEOTIDE SEQUENCE [LARGE SCALE GENOMIC DNA]</scope>
    <source>
        <strain evidence="3 5">AFS007900</strain>
    </source>
</reference>
<name>A0AAW4I313_BACTU</name>
<evidence type="ECO:0000313" key="6">
    <source>
        <dbReference type="Proteomes" id="UP000223839"/>
    </source>
</evidence>
<evidence type="ECO:0000313" key="5">
    <source>
        <dbReference type="Proteomes" id="UP000220502"/>
    </source>
</evidence>
<comment type="caution">
    <text evidence="2">The sequence shown here is derived from an EMBL/GenBank/DDBJ whole genome shotgun (WGS) entry which is preliminary data.</text>
</comment>
<reference evidence="2" key="3">
    <citation type="submission" date="2019-07" db="EMBL/GenBank/DDBJ databases">
        <authorList>
            <person name="Lazarte J.N."/>
            <person name="Poliero A."/>
            <person name="Beron C."/>
        </authorList>
    </citation>
    <scope>NUCLEOTIDE SEQUENCE</scope>
    <source>
        <strain evidence="2">FCC7</strain>
    </source>
</reference>
<evidence type="ECO:0000313" key="7">
    <source>
        <dbReference type="Proteomes" id="UP000775627"/>
    </source>
</evidence>
<reference evidence="2" key="4">
    <citation type="journal article" date="2021" name="J. Invertebr. Pathol.">
        <title>Molecular characterization of a Bacillus thuringiensis strain from Argentina, toxic against Lepidoptera and Coleoptera, based on its whole-genome and Cry protein analysis.</title>
        <authorList>
            <person name="Nicolas Lazarte J."/>
            <person name="Pia Valacco M."/>
            <person name="Moreno S."/>
            <person name="Salerno G.L."/>
            <person name="Beron C.M."/>
        </authorList>
    </citation>
    <scope>NUCLEOTIDE SEQUENCE</scope>
    <source>
        <strain evidence="2">FCC7</strain>
    </source>
</reference>
<gene>
    <name evidence="3" type="ORF">CN461_10725</name>
    <name evidence="4" type="ORF">COJ61_00375</name>
    <name evidence="2" type="ORF">FME64_31310</name>
</gene>
<evidence type="ECO:0000313" key="3">
    <source>
        <dbReference type="EMBL" id="PEX50862.1"/>
    </source>
</evidence>